<evidence type="ECO:0000256" key="2">
    <source>
        <dbReference type="ARBA" id="ARBA00022801"/>
    </source>
</evidence>
<dbReference type="AlphaFoldDB" id="A0A383WE69"/>
<dbReference type="EMBL" id="FNXT01001234">
    <property type="protein sequence ID" value="SZX75462.1"/>
    <property type="molecule type" value="Genomic_DNA"/>
</dbReference>
<feature type="domain" description="Sulfatase N-terminal" evidence="3">
    <location>
        <begin position="191"/>
        <end position="320"/>
    </location>
</feature>
<reference evidence="4 5" key="1">
    <citation type="submission" date="2016-10" db="EMBL/GenBank/DDBJ databases">
        <authorList>
            <person name="Cai Z."/>
        </authorList>
    </citation>
    <scope>NUCLEOTIDE SEQUENCE [LARGE SCALE GENOMIC DNA]</scope>
</reference>
<evidence type="ECO:0000313" key="5">
    <source>
        <dbReference type="Proteomes" id="UP000256970"/>
    </source>
</evidence>
<comment type="similarity">
    <text evidence="1">Belongs to the sulfatase family.</text>
</comment>
<dbReference type="InterPro" id="IPR000917">
    <property type="entry name" value="Sulfatase_N"/>
</dbReference>
<dbReference type="Gene3D" id="3.40.720.10">
    <property type="entry name" value="Alkaline Phosphatase, subunit A"/>
    <property type="match status" value="2"/>
</dbReference>
<dbReference type="GO" id="GO:0004065">
    <property type="term" value="F:arylsulfatase activity"/>
    <property type="evidence" value="ECO:0007669"/>
    <property type="project" value="TreeGrafter"/>
</dbReference>
<protein>
    <recommendedName>
        <fullName evidence="3">Sulfatase N-terminal domain-containing protein</fullName>
    </recommendedName>
</protein>
<dbReference type="Pfam" id="PF00884">
    <property type="entry name" value="Sulfatase"/>
    <property type="match status" value="2"/>
</dbReference>
<organism evidence="4 5">
    <name type="scientific">Tetradesmus obliquus</name>
    <name type="common">Green alga</name>
    <name type="synonym">Acutodesmus obliquus</name>
    <dbReference type="NCBI Taxonomy" id="3088"/>
    <lineage>
        <taxon>Eukaryota</taxon>
        <taxon>Viridiplantae</taxon>
        <taxon>Chlorophyta</taxon>
        <taxon>core chlorophytes</taxon>
        <taxon>Chlorophyceae</taxon>
        <taxon>CS clade</taxon>
        <taxon>Sphaeropleales</taxon>
        <taxon>Scenedesmaceae</taxon>
        <taxon>Tetradesmus</taxon>
    </lineage>
</organism>
<dbReference type="Proteomes" id="UP000256970">
    <property type="component" value="Unassembled WGS sequence"/>
</dbReference>
<evidence type="ECO:0000259" key="3">
    <source>
        <dbReference type="Pfam" id="PF00884"/>
    </source>
</evidence>
<proteinExistence type="inferred from homology"/>
<keyword evidence="2" id="KW-0378">Hydrolase</keyword>
<gene>
    <name evidence="4" type="ORF">BQ4739_LOCUS15754</name>
</gene>
<sequence>MAARNACRPAAVKLSTPQGVLKPALQSGDKPNFIVILSGGAGSSTADQDSSIAAAGANTDGQPEAAAAATAAAAAEAAAGVHILACHGDNSVSFYVTPQCAQSRAALLTGRYPPRAGWDYINSGEATAGEVMSAAGYHTAHYGKWHNGRTLGYEPWTVGFQDSWFPSSEFEDALMRSRTGGPFKGKVYRSYPKEWRDKYDSDPKYAGIASATKDAWAMLEWLDGIYGRLFSFLESSPLGRNTYVMIMSDNGPQLLFGEKDGLNKMRRMPSNMEGAKSLPYDGGIRNFLAVHGPGVQAGVVDSTLLGLVDILPTVADLAGVTDAAVGGHLPWDGLSFKNLLATDSSGPEPSALRGSNLSNKKQQDRILFTLVPHCWDADAVPELDENREVNRSQLMLEYDRGGVPHSGYGDQIPGMKPHPGFQMCIAARYRDYKWMGFQPDTVYE</sequence>
<dbReference type="InterPro" id="IPR017850">
    <property type="entry name" value="Alkaline_phosphatase_core_sf"/>
</dbReference>
<dbReference type="PANTHER" id="PTHR42693">
    <property type="entry name" value="ARYLSULFATASE FAMILY MEMBER"/>
    <property type="match status" value="1"/>
</dbReference>
<dbReference type="SUPFAM" id="SSF53649">
    <property type="entry name" value="Alkaline phosphatase-like"/>
    <property type="match status" value="1"/>
</dbReference>
<dbReference type="PANTHER" id="PTHR42693:SF53">
    <property type="entry name" value="ENDO-4-O-SULFATASE"/>
    <property type="match status" value="1"/>
</dbReference>
<dbReference type="InterPro" id="IPR050738">
    <property type="entry name" value="Sulfatase"/>
</dbReference>
<feature type="domain" description="Sulfatase N-terminal" evidence="3">
    <location>
        <begin position="93"/>
        <end position="148"/>
    </location>
</feature>
<dbReference type="STRING" id="3088.A0A383WE69"/>
<evidence type="ECO:0000313" key="4">
    <source>
        <dbReference type="EMBL" id="SZX75462.1"/>
    </source>
</evidence>
<name>A0A383WE69_TETOB</name>
<accession>A0A383WE69</accession>
<evidence type="ECO:0000256" key="1">
    <source>
        <dbReference type="ARBA" id="ARBA00008779"/>
    </source>
</evidence>
<keyword evidence="5" id="KW-1185">Reference proteome</keyword>